<dbReference type="HOGENOM" id="CLU_021322_0_1_14"/>
<dbReference type="Proteomes" id="UP000018735">
    <property type="component" value="Chromosome"/>
</dbReference>
<evidence type="ECO:0000313" key="5">
    <source>
        <dbReference type="EMBL" id="AHB99928.1"/>
    </source>
</evidence>
<dbReference type="EMBL" id="CP006916">
    <property type="protein sequence ID" value="AHB99928.1"/>
    <property type="molecule type" value="Genomic_DNA"/>
</dbReference>
<dbReference type="SUPFAM" id="SSF55315">
    <property type="entry name" value="L30e-like"/>
    <property type="match status" value="1"/>
</dbReference>
<dbReference type="eggNOG" id="COG0566">
    <property type="taxonomic scope" value="Bacteria"/>
</dbReference>
<dbReference type="GO" id="GO:0006396">
    <property type="term" value="P:RNA processing"/>
    <property type="evidence" value="ECO:0007669"/>
    <property type="project" value="InterPro"/>
</dbReference>
<gene>
    <name evidence="5" type="ORF">GCW_03780</name>
</gene>
<dbReference type="SMART" id="SM00967">
    <property type="entry name" value="SpoU_sub_bind"/>
    <property type="match status" value="1"/>
</dbReference>
<dbReference type="NCBIfam" id="TIGR00186">
    <property type="entry name" value="rRNA_methyl_3"/>
    <property type="match status" value="1"/>
</dbReference>
<name>A0A0F6CLF6_MYCGL</name>
<keyword evidence="2 5" id="KW-0489">Methyltransferase</keyword>
<dbReference type="PANTHER" id="PTHR46429:SF1">
    <property type="entry name" value="23S RRNA (GUANOSINE-2'-O-)-METHYLTRANSFERASE RLMB"/>
    <property type="match status" value="1"/>
</dbReference>
<dbReference type="Pfam" id="PF00588">
    <property type="entry name" value="SpoU_methylase"/>
    <property type="match status" value="1"/>
</dbReference>
<dbReference type="InterPro" id="IPR029028">
    <property type="entry name" value="Alpha/beta_knot_MTases"/>
</dbReference>
<dbReference type="AlphaFoldDB" id="A0A0F6CLF6"/>
<dbReference type="CDD" id="cd18103">
    <property type="entry name" value="SpoU-like_RlmB"/>
    <property type="match status" value="1"/>
</dbReference>
<proteinExistence type="inferred from homology"/>
<dbReference type="InterPro" id="IPR029064">
    <property type="entry name" value="Ribosomal_eL30-like_sf"/>
</dbReference>
<dbReference type="InterPro" id="IPR029026">
    <property type="entry name" value="tRNA_m1G_MTases_N"/>
</dbReference>
<evidence type="ECO:0000313" key="6">
    <source>
        <dbReference type="Proteomes" id="UP000018735"/>
    </source>
</evidence>
<evidence type="ECO:0000256" key="1">
    <source>
        <dbReference type="ARBA" id="ARBA00007228"/>
    </source>
</evidence>
<evidence type="ECO:0000256" key="2">
    <source>
        <dbReference type="ARBA" id="ARBA00022603"/>
    </source>
</evidence>
<dbReference type="InterPro" id="IPR001537">
    <property type="entry name" value="SpoU_MeTrfase"/>
</dbReference>
<dbReference type="RefSeq" id="WP_011883490.1">
    <property type="nucleotide sequence ID" value="NC_023030.2"/>
</dbReference>
<evidence type="ECO:0000259" key="4">
    <source>
        <dbReference type="SMART" id="SM00967"/>
    </source>
</evidence>
<dbReference type="GO" id="GO:0003723">
    <property type="term" value="F:RNA binding"/>
    <property type="evidence" value="ECO:0007669"/>
    <property type="project" value="InterPro"/>
</dbReference>
<evidence type="ECO:0000256" key="3">
    <source>
        <dbReference type="ARBA" id="ARBA00022679"/>
    </source>
</evidence>
<feature type="domain" description="RNA 2-O ribose methyltransferase substrate binding" evidence="4">
    <location>
        <begin position="23"/>
        <end position="94"/>
    </location>
</feature>
<dbReference type="KEGG" id="mgz:GCW_03780"/>
<organism evidence="5 6">
    <name type="scientific">Mycoplasmoides gallisepticum S6</name>
    <dbReference type="NCBI Taxonomy" id="1006581"/>
    <lineage>
        <taxon>Bacteria</taxon>
        <taxon>Bacillati</taxon>
        <taxon>Mycoplasmatota</taxon>
        <taxon>Mycoplasmoidales</taxon>
        <taxon>Mycoplasmoidaceae</taxon>
        <taxon>Mycoplasmoides</taxon>
    </lineage>
</organism>
<dbReference type="Gene3D" id="3.30.1330.30">
    <property type="match status" value="1"/>
</dbReference>
<dbReference type="GO" id="GO:0008173">
    <property type="term" value="F:RNA methyltransferase activity"/>
    <property type="evidence" value="ECO:0007669"/>
    <property type="project" value="InterPro"/>
</dbReference>
<comment type="similarity">
    <text evidence="1">Belongs to the class IV-like SAM-binding methyltransferase superfamily. RNA methyltransferase TrmH family.</text>
</comment>
<reference evidence="5 6" key="1">
    <citation type="journal article" date="2011" name="PLoS ONE">
        <title>Core proteome of the minimal cell: comparative proteomics of three mollicute species.</title>
        <authorList>
            <person name="Fisunov G.Y."/>
            <person name="Alexeev D.G."/>
            <person name="Bazaleev N.A."/>
            <person name="Ladygina V.G."/>
            <person name="Galyamina M.A."/>
            <person name="Kondratov I.G."/>
            <person name="Zhukova N.A."/>
            <person name="Serebryakova M.V."/>
            <person name="Demina I.A."/>
            <person name="Govorun V.M."/>
        </authorList>
    </citation>
    <scope>NUCLEOTIDE SEQUENCE [LARGE SCALE GENOMIC DNA]</scope>
    <source>
        <strain evidence="5 6">S6</strain>
    </source>
</reference>
<dbReference type="Pfam" id="PF08032">
    <property type="entry name" value="SpoU_sub_bind"/>
    <property type="match status" value="1"/>
</dbReference>
<accession>A0A0F6CLF6</accession>
<dbReference type="GO" id="GO:0005829">
    <property type="term" value="C:cytosol"/>
    <property type="evidence" value="ECO:0007669"/>
    <property type="project" value="TreeGrafter"/>
</dbReference>
<dbReference type="SUPFAM" id="SSF75217">
    <property type="entry name" value="alpha/beta knot"/>
    <property type="match status" value="1"/>
</dbReference>
<protein>
    <submittedName>
        <fullName evidence="5">rRNA methyltransferase</fullName>
    </submittedName>
</protein>
<dbReference type="GO" id="GO:0032259">
    <property type="term" value="P:methylation"/>
    <property type="evidence" value="ECO:0007669"/>
    <property type="project" value="UniProtKB-KW"/>
</dbReference>
<dbReference type="PANTHER" id="PTHR46429">
    <property type="entry name" value="23S RRNA (GUANOSINE-2'-O-)-METHYLTRANSFERASE RLMB"/>
    <property type="match status" value="1"/>
</dbReference>
<keyword evidence="3 5" id="KW-0808">Transferase</keyword>
<dbReference type="InterPro" id="IPR013123">
    <property type="entry name" value="SpoU_subst-bd"/>
</dbReference>
<sequence>MKNQFKPQFNNKHQNKHKKERLCLFGYNAVYEGLINNLKIKKVYLNKEDHLLLKLFKQKGIEYELHTIKWFGNQYRDLSNHQGFVAEIDGSSLTISFNQFCEKIKNEQQGIVVVLDQIHDPGNFGGILRTCLAANVLGVIFKKDNQVSINNTVIKTSLGACFYLNLIEVANLSYAIKDLQEKYGFWSYVSNLSDQAQDYNVDYANKSILIVGNEQKGVSSQLIKNADYQIKIPMYTDKIQSLNVSVATGIMLFNMKQRIK</sequence>
<dbReference type="InterPro" id="IPR004441">
    <property type="entry name" value="rRNA_MeTrfase_TrmH"/>
</dbReference>
<dbReference type="Gene3D" id="3.40.1280.10">
    <property type="match status" value="1"/>
</dbReference>